<reference evidence="3" key="1">
    <citation type="submission" date="2025-08" db="UniProtKB">
        <authorList>
            <consortium name="RefSeq"/>
        </authorList>
    </citation>
    <scope>IDENTIFICATION</scope>
    <source>
        <strain evidence="3">Mau12</strain>
        <tissue evidence="3">Whole Body</tissue>
    </source>
</reference>
<organism evidence="2 3">
    <name type="scientific">Drosophila mauritiana</name>
    <name type="common">Fruit fly</name>
    <dbReference type="NCBI Taxonomy" id="7226"/>
    <lineage>
        <taxon>Eukaryota</taxon>
        <taxon>Metazoa</taxon>
        <taxon>Ecdysozoa</taxon>
        <taxon>Arthropoda</taxon>
        <taxon>Hexapoda</taxon>
        <taxon>Insecta</taxon>
        <taxon>Pterygota</taxon>
        <taxon>Neoptera</taxon>
        <taxon>Endopterygota</taxon>
        <taxon>Diptera</taxon>
        <taxon>Brachycera</taxon>
        <taxon>Muscomorpha</taxon>
        <taxon>Ephydroidea</taxon>
        <taxon>Drosophilidae</taxon>
        <taxon>Drosophila</taxon>
        <taxon>Sophophora</taxon>
    </lineage>
</organism>
<sequence>MPRGRAFRCHSQWKTRTQPEPARAKPNPSLKPNLNRNYTRLLEPGHPLPKGLGFFGRDRSTGGQKSGIWNLGSGTLDSGSAIISENQRNQGCGHPDLQTTQ</sequence>
<name>A0A6P8KBV3_DROMA</name>
<evidence type="ECO:0000313" key="2">
    <source>
        <dbReference type="Proteomes" id="UP000515162"/>
    </source>
</evidence>
<keyword evidence="2" id="KW-1185">Reference proteome</keyword>
<feature type="compositionally biased region" description="Polar residues" evidence="1">
    <location>
        <begin position="72"/>
        <end position="90"/>
    </location>
</feature>
<evidence type="ECO:0000313" key="3">
    <source>
        <dbReference type="RefSeq" id="XP_033166288.1"/>
    </source>
</evidence>
<accession>A0A6P8KBV3</accession>
<dbReference type="RefSeq" id="XP_033166288.1">
    <property type="nucleotide sequence ID" value="XM_033310397.1"/>
</dbReference>
<dbReference type="GeneID" id="117144943"/>
<evidence type="ECO:0000256" key="1">
    <source>
        <dbReference type="SAM" id="MobiDB-lite"/>
    </source>
</evidence>
<feature type="compositionally biased region" description="Basic residues" evidence="1">
    <location>
        <begin position="1"/>
        <end position="13"/>
    </location>
</feature>
<gene>
    <name evidence="3" type="primary">LOC117144943</name>
</gene>
<protein>
    <submittedName>
        <fullName evidence="3">Uncharacterized protein LOC117144943</fullName>
    </submittedName>
</protein>
<dbReference type="Proteomes" id="UP000515162">
    <property type="component" value="Chromosome 3R"/>
</dbReference>
<dbReference type="AlphaFoldDB" id="A0A6P8KBV3"/>
<proteinExistence type="predicted"/>
<feature type="region of interest" description="Disordered" evidence="1">
    <location>
        <begin position="1"/>
        <end position="101"/>
    </location>
</feature>